<evidence type="ECO:0000256" key="2">
    <source>
        <dbReference type="PROSITE-ProRule" id="PRU00169"/>
    </source>
</evidence>
<sequence length="140" mass="16096">MFFIFFNFYIYPVNRSNLLIMKNILVIEDDKLISGLVIFRLRKEGFNITLAEDGMDGIRKFDSTEPDLVITDVLIPHRGGIEIVEYAKKKRPNCPVLVLSSMGEDEDTVIKAFQVGASDFMPKPFHPNELAFRVKRLIEN</sequence>
<dbReference type="InterPro" id="IPR011006">
    <property type="entry name" value="CheY-like_superfamily"/>
</dbReference>
<feature type="modified residue" description="4-aspartylphosphate" evidence="2">
    <location>
        <position position="72"/>
    </location>
</feature>
<evidence type="ECO:0000313" key="4">
    <source>
        <dbReference type="EMBL" id="PSL07900.1"/>
    </source>
</evidence>
<dbReference type="Pfam" id="PF00072">
    <property type="entry name" value="Response_reg"/>
    <property type="match status" value="1"/>
</dbReference>
<keyword evidence="5" id="KW-1185">Reference proteome</keyword>
<dbReference type="SUPFAM" id="SSF52172">
    <property type="entry name" value="CheY-like"/>
    <property type="match status" value="1"/>
</dbReference>
<feature type="domain" description="Response regulatory" evidence="3">
    <location>
        <begin position="23"/>
        <end position="138"/>
    </location>
</feature>
<organism evidence="4 5">
    <name type="scientific">Cecembia rubra</name>
    <dbReference type="NCBI Taxonomy" id="1485585"/>
    <lineage>
        <taxon>Bacteria</taxon>
        <taxon>Pseudomonadati</taxon>
        <taxon>Bacteroidota</taxon>
        <taxon>Cytophagia</taxon>
        <taxon>Cytophagales</taxon>
        <taxon>Cyclobacteriaceae</taxon>
        <taxon>Cecembia</taxon>
    </lineage>
</organism>
<dbReference type="PANTHER" id="PTHR44591:SF3">
    <property type="entry name" value="RESPONSE REGULATORY DOMAIN-CONTAINING PROTEIN"/>
    <property type="match status" value="1"/>
</dbReference>
<dbReference type="PROSITE" id="PS50110">
    <property type="entry name" value="RESPONSE_REGULATORY"/>
    <property type="match status" value="1"/>
</dbReference>
<evidence type="ECO:0000256" key="1">
    <source>
        <dbReference type="ARBA" id="ARBA00022553"/>
    </source>
</evidence>
<gene>
    <name evidence="4" type="ORF">CLV48_101839</name>
</gene>
<dbReference type="AlphaFoldDB" id="A0A2P8EEM3"/>
<name>A0A2P8EEM3_9BACT</name>
<dbReference type="InterPro" id="IPR001789">
    <property type="entry name" value="Sig_transdc_resp-reg_receiver"/>
</dbReference>
<accession>A0A2P8EEM3</accession>
<evidence type="ECO:0000313" key="5">
    <source>
        <dbReference type="Proteomes" id="UP000240708"/>
    </source>
</evidence>
<dbReference type="PANTHER" id="PTHR44591">
    <property type="entry name" value="STRESS RESPONSE REGULATOR PROTEIN 1"/>
    <property type="match status" value="1"/>
</dbReference>
<dbReference type="SMART" id="SM00448">
    <property type="entry name" value="REC"/>
    <property type="match status" value="1"/>
</dbReference>
<dbReference type="GO" id="GO:0000160">
    <property type="term" value="P:phosphorelay signal transduction system"/>
    <property type="evidence" value="ECO:0007669"/>
    <property type="project" value="InterPro"/>
</dbReference>
<dbReference type="CDD" id="cd17574">
    <property type="entry name" value="REC_OmpR"/>
    <property type="match status" value="1"/>
</dbReference>
<evidence type="ECO:0000259" key="3">
    <source>
        <dbReference type="PROSITE" id="PS50110"/>
    </source>
</evidence>
<comment type="caution">
    <text evidence="4">The sequence shown here is derived from an EMBL/GenBank/DDBJ whole genome shotgun (WGS) entry which is preliminary data.</text>
</comment>
<reference evidence="4 5" key="1">
    <citation type="submission" date="2018-03" db="EMBL/GenBank/DDBJ databases">
        <title>Genomic Encyclopedia of Archaeal and Bacterial Type Strains, Phase II (KMG-II): from individual species to whole genera.</title>
        <authorList>
            <person name="Goeker M."/>
        </authorList>
    </citation>
    <scope>NUCLEOTIDE SEQUENCE [LARGE SCALE GENOMIC DNA]</scope>
    <source>
        <strain evidence="4 5">DSM 28057</strain>
    </source>
</reference>
<dbReference type="Proteomes" id="UP000240708">
    <property type="component" value="Unassembled WGS sequence"/>
</dbReference>
<proteinExistence type="predicted"/>
<dbReference type="EMBL" id="PYGF01000001">
    <property type="protein sequence ID" value="PSL07900.1"/>
    <property type="molecule type" value="Genomic_DNA"/>
</dbReference>
<dbReference type="Gene3D" id="3.40.50.2300">
    <property type="match status" value="1"/>
</dbReference>
<dbReference type="InterPro" id="IPR050595">
    <property type="entry name" value="Bact_response_regulator"/>
</dbReference>
<keyword evidence="1 2" id="KW-0597">Phosphoprotein</keyword>
<protein>
    <submittedName>
        <fullName evidence="4">Response regulator receiver domain-containing protein</fullName>
    </submittedName>
</protein>